<keyword evidence="2" id="KW-1185">Reference proteome</keyword>
<comment type="caution">
    <text evidence="1">The sequence shown here is derived from an EMBL/GenBank/DDBJ whole genome shotgun (WGS) entry which is preliminary data.</text>
</comment>
<proteinExistence type="predicted"/>
<dbReference type="Proteomes" id="UP000765509">
    <property type="component" value="Unassembled WGS sequence"/>
</dbReference>
<reference evidence="1" key="1">
    <citation type="submission" date="2021-03" db="EMBL/GenBank/DDBJ databases">
        <title>Draft genome sequence of rust myrtle Austropuccinia psidii MF-1, a brazilian biotype.</title>
        <authorList>
            <person name="Quecine M.C."/>
            <person name="Pachon D.M.R."/>
            <person name="Bonatelli M.L."/>
            <person name="Correr F.H."/>
            <person name="Franceschini L.M."/>
            <person name="Leite T.F."/>
            <person name="Margarido G.R.A."/>
            <person name="Almeida C.A."/>
            <person name="Ferrarezi J.A."/>
            <person name="Labate C.A."/>
        </authorList>
    </citation>
    <scope>NUCLEOTIDE SEQUENCE</scope>
    <source>
        <strain evidence="1">MF-1</strain>
    </source>
</reference>
<organism evidence="1 2">
    <name type="scientific">Austropuccinia psidii MF-1</name>
    <dbReference type="NCBI Taxonomy" id="1389203"/>
    <lineage>
        <taxon>Eukaryota</taxon>
        <taxon>Fungi</taxon>
        <taxon>Dikarya</taxon>
        <taxon>Basidiomycota</taxon>
        <taxon>Pucciniomycotina</taxon>
        <taxon>Pucciniomycetes</taxon>
        <taxon>Pucciniales</taxon>
        <taxon>Sphaerophragmiaceae</taxon>
        <taxon>Austropuccinia</taxon>
    </lineage>
</organism>
<accession>A0A9Q3PEI6</accession>
<dbReference type="EMBL" id="AVOT02064798">
    <property type="protein sequence ID" value="MBW0557091.1"/>
    <property type="molecule type" value="Genomic_DNA"/>
</dbReference>
<protein>
    <submittedName>
        <fullName evidence="1">Uncharacterized protein</fullName>
    </submittedName>
</protein>
<evidence type="ECO:0000313" key="1">
    <source>
        <dbReference type="EMBL" id="MBW0557091.1"/>
    </source>
</evidence>
<sequence>MAKTTSGPKLTKDQLWATIQPMASGNHQRPPAQLQEMIPLSFRGRIFLSQCTPYSRMQEWCIYDIIYHSAPVLLSNPMVKLSGPNYVIPNQGPNPSPISKEDLSAFSVWQFPGGYQKTMQGPQPPGPAGVGLSFLIRTILRAIFRGYK</sequence>
<dbReference type="AlphaFoldDB" id="A0A9Q3PEI6"/>
<evidence type="ECO:0000313" key="2">
    <source>
        <dbReference type="Proteomes" id="UP000765509"/>
    </source>
</evidence>
<gene>
    <name evidence="1" type="ORF">O181_096806</name>
</gene>
<name>A0A9Q3PEI6_9BASI</name>